<dbReference type="Proteomes" id="UP000315112">
    <property type="component" value="Unassembled WGS sequence"/>
</dbReference>
<accession>A0A562PJ82</accession>
<evidence type="ECO:0000313" key="5">
    <source>
        <dbReference type="Proteomes" id="UP000437862"/>
    </source>
</evidence>
<reference evidence="2 5" key="3">
    <citation type="submission" date="2019-12" db="EMBL/GenBank/DDBJ databases">
        <title>Draft Genome Sequences of Six Type Strains of the Genus Massilia.</title>
        <authorList>
            <person name="Miess H."/>
            <person name="Frediansyah A."/>
            <person name="Goeker M."/>
            <person name="Gross H."/>
        </authorList>
    </citation>
    <scope>NUCLEOTIDE SEQUENCE [LARGE SCALE GENOMIC DNA]</scope>
    <source>
        <strain evidence="2 5">DSM 26639</strain>
    </source>
</reference>
<feature type="signal peptide" evidence="1">
    <location>
        <begin position="1"/>
        <end position="21"/>
    </location>
</feature>
<dbReference type="Proteomes" id="UP000437862">
    <property type="component" value="Chromosome"/>
</dbReference>
<feature type="chain" id="PRO_5044617768" description="DUF4189 domain-containing protein" evidence="1">
    <location>
        <begin position="22"/>
        <end position="265"/>
    </location>
</feature>
<reference evidence="3 4" key="1">
    <citation type="journal article" date="2015" name="Stand. Genomic Sci.">
        <title>Genomic Encyclopedia of Bacterial and Archaeal Type Strains, Phase III: the genomes of soil and plant-associated and newly described type strains.</title>
        <authorList>
            <person name="Whitman W.B."/>
            <person name="Woyke T."/>
            <person name="Klenk H.P."/>
            <person name="Zhou Y."/>
            <person name="Lilburn T.G."/>
            <person name="Beck B.J."/>
            <person name="De Vos P."/>
            <person name="Vandamme P."/>
            <person name="Eisen J.A."/>
            <person name="Garrity G."/>
            <person name="Hugenholtz P."/>
            <person name="Kyrpides N.C."/>
        </authorList>
    </citation>
    <scope>NUCLEOTIDE SEQUENCE [LARGE SCALE GENOMIC DNA]</scope>
    <source>
        <strain evidence="3 4">CGMCC 1.10685</strain>
    </source>
</reference>
<reference evidence="3" key="2">
    <citation type="submission" date="2019-07" db="EMBL/GenBank/DDBJ databases">
        <authorList>
            <person name="Whitman W."/>
            <person name="Huntemann M."/>
            <person name="Clum A."/>
            <person name="Pillay M."/>
            <person name="Palaniappan K."/>
            <person name="Varghese N."/>
            <person name="Mikhailova N."/>
            <person name="Stamatis D."/>
            <person name="Reddy T."/>
            <person name="Daum C."/>
            <person name="Shapiro N."/>
            <person name="Ivanova N."/>
            <person name="Kyrpides N."/>
            <person name="Woyke T."/>
        </authorList>
    </citation>
    <scope>NUCLEOTIDE SEQUENCE</scope>
    <source>
        <strain evidence="3">CGMCC 1.10685</strain>
    </source>
</reference>
<protein>
    <recommendedName>
        <fullName evidence="6">DUF4189 domain-containing protein</fullName>
    </recommendedName>
</protein>
<evidence type="ECO:0000313" key="3">
    <source>
        <dbReference type="EMBL" id="TWI44494.1"/>
    </source>
</evidence>
<evidence type="ECO:0008006" key="6">
    <source>
        <dbReference type="Google" id="ProtNLM"/>
    </source>
</evidence>
<proteinExistence type="predicted"/>
<dbReference type="PROSITE" id="PS51257">
    <property type="entry name" value="PROKAR_LIPOPROTEIN"/>
    <property type="match status" value="1"/>
</dbReference>
<sequence>MKRGFILLLAAALAACSTYQAPNATDPQATVNIDGEATLTAATNWWVYDNPCQQKSANSGQLTITTNIGGRHKQAAIRAGAPVYLVVNTHVSQGVVSTGTGRAVRIGTCATAVRFTPESGKAYDAQLAPDECRVALVEHATGTPPAGAQAFALRGAQAGVCVQAEDAIALAPPVHRAAAPVPALDEPVPYLPAKGQERFRTFLTKPLPRAFAISQNGYSVSVSGTQPEDKRYPADPVQRALQMCKEYAGRECELYMVDDRIVFHR</sequence>
<dbReference type="RefSeq" id="WP_145879223.1">
    <property type="nucleotide sequence ID" value="NZ_CP046904.1"/>
</dbReference>
<keyword evidence="5" id="KW-1185">Reference proteome</keyword>
<evidence type="ECO:0000313" key="2">
    <source>
        <dbReference type="EMBL" id="QGZ42065.1"/>
    </source>
</evidence>
<organism evidence="3 4">
    <name type="scientific">Pseudoduganella flava</name>
    <dbReference type="NCBI Taxonomy" id="871742"/>
    <lineage>
        <taxon>Bacteria</taxon>
        <taxon>Pseudomonadati</taxon>
        <taxon>Pseudomonadota</taxon>
        <taxon>Betaproteobacteria</taxon>
        <taxon>Burkholderiales</taxon>
        <taxon>Oxalobacteraceae</taxon>
        <taxon>Telluria group</taxon>
        <taxon>Pseudoduganella</taxon>
    </lineage>
</organism>
<gene>
    <name evidence="2" type="ORF">GO485_25480</name>
    <name evidence="3" type="ORF">IP92_04444</name>
</gene>
<evidence type="ECO:0000313" key="4">
    <source>
        <dbReference type="Proteomes" id="UP000315112"/>
    </source>
</evidence>
<keyword evidence="1" id="KW-0732">Signal</keyword>
<dbReference type="OrthoDB" id="8564128at2"/>
<evidence type="ECO:0000256" key="1">
    <source>
        <dbReference type="SAM" id="SignalP"/>
    </source>
</evidence>
<name>A0A562PJ82_9BURK</name>
<dbReference type="EMBL" id="VLKW01000009">
    <property type="protein sequence ID" value="TWI44494.1"/>
    <property type="molecule type" value="Genomic_DNA"/>
</dbReference>
<dbReference type="EMBL" id="CP046904">
    <property type="protein sequence ID" value="QGZ42065.1"/>
    <property type="molecule type" value="Genomic_DNA"/>
</dbReference>
<dbReference type="AlphaFoldDB" id="A0A562PJ82"/>